<keyword evidence="8" id="KW-0862">Zinc</keyword>
<sequence>MTMLRDYVPKVHIHPVLMVFLVISFVTGTFMELAIILSIVLFHELGHYIVAKVFNWRIKGIMLWVFGGVMDTQEHGNKPIREEALVTIAGPFQHLIIYFLLFLLTPVGFVPSSVLELIFYYNTVILLFNLLPIWPLDGGKLLFLCLSAFSPYKKAYYWVILFSMAACLVIILFQLIFFPFTLSAFFIMLFLFMENRSEWKNRYYVFMRFLLNRYEGNTAVTAVSPILVESETPLKDVLGYFRRDNKHSIYITGPNNKRQSIDEGDCLLLFFHGKHYNKTIGELVYYIS</sequence>
<dbReference type="GO" id="GO:0016787">
    <property type="term" value="F:hydrolase activity"/>
    <property type="evidence" value="ECO:0007669"/>
    <property type="project" value="UniProtKB-KW"/>
</dbReference>
<keyword evidence="7 14" id="KW-0378">Hydrolase</keyword>
<comment type="similarity">
    <text evidence="3">Belongs to the peptidase M50B family.</text>
</comment>
<evidence type="ECO:0000256" key="9">
    <source>
        <dbReference type="ARBA" id="ARBA00022989"/>
    </source>
</evidence>
<dbReference type="Pfam" id="PF02163">
    <property type="entry name" value="Peptidase_M50"/>
    <property type="match status" value="2"/>
</dbReference>
<dbReference type="CDD" id="cd06161">
    <property type="entry name" value="S2P-M50_SpoIVFB"/>
    <property type="match status" value="1"/>
</dbReference>
<dbReference type="EMBL" id="JAGGKX010000003">
    <property type="protein sequence ID" value="MBP1968795.1"/>
    <property type="molecule type" value="Genomic_DNA"/>
</dbReference>
<reference evidence="14 15" key="1">
    <citation type="submission" date="2021-03" db="EMBL/GenBank/DDBJ databases">
        <title>Genomic Encyclopedia of Type Strains, Phase IV (KMG-IV): sequencing the most valuable type-strain genomes for metagenomic binning, comparative biology and taxonomic classification.</title>
        <authorList>
            <person name="Goeker M."/>
        </authorList>
    </citation>
    <scope>NUCLEOTIDE SEQUENCE [LARGE SCALE GENOMIC DNA]</scope>
    <source>
        <strain evidence="14 15">DSM 25609</strain>
    </source>
</reference>
<feature type="domain" description="Peptidase M50" evidence="13">
    <location>
        <begin position="112"/>
        <end position="168"/>
    </location>
</feature>
<evidence type="ECO:0000256" key="7">
    <source>
        <dbReference type="ARBA" id="ARBA00022801"/>
    </source>
</evidence>
<evidence type="ECO:0000259" key="13">
    <source>
        <dbReference type="Pfam" id="PF02163"/>
    </source>
</evidence>
<proteinExistence type="inferred from homology"/>
<evidence type="ECO:0000313" key="14">
    <source>
        <dbReference type="EMBL" id="MBP1968795.1"/>
    </source>
</evidence>
<feature type="transmembrane region" description="Helical" evidence="12">
    <location>
        <begin position="155"/>
        <end position="171"/>
    </location>
</feature>
<evidence type="ECO:0000256" key="5">
    <source>
        <dbReference type="ARBA" id="ARBA00022692"/>
    </source>
</evidence>
<keyword evidence="11 12" id="KW-0472">Membrane</keyword>
<comment type="cofactor">
    <cofactor evidence="1">
        <name>Zn(2+)</name>
        <dbReference type="ChEBI" id="CHEBI:29105"/>
    </cofactor>
</comment>
<dbReference type="InterPro" id="IPR008915">
    <property type="entry name" value="Peptidase_M50"/>
</dbReference>
<comment type="subcellular location">
    <subcellularLocation>
        <location evidence="2">Membrane</location>
        <topology evidence="2">Multi-pass membrane protein</topology>
    </subcellularLocation>
</comment>
<evidence type="ECO:0000256" key="4">
    <source>
        <dbReference type="ARBA" id="ARBA00022670"/>
    </source>
</evidence>
<evidence type="ECO:0000256" key="11">
    <source>
        <dbReference type="ARBA" id="ARBA00023136"/>
    </source>
</evidence>
<feature type="transmembrane region" description="Helical" evidence="12">
    <location>
        <begin position="117"/>
        <end position="134"/>
    </location>
</feature>
<keyword evidence="5 12" id="KW-0812">Transmembrane</keyword>
<dbReference type="PANTHER" id="PTHR39188:SF3">
    <property type="entry name" value="STAGE IV SPORULATION PROTEIN FB"/>
    <property type="match status" value="1"/>
</dbReference>
<keyword evidence="15" id="KW-1185">Reference proteome</keyword>
<evidence type="ECO:0000256" key="12">
    <source>
        <dbReference type="SAM" id="Phobius"/>
    </source>
</evidence>
<evidence type="ECO:0000313" key="15">
    <source>
        <dbReference type="Proteomes" id="UP001519345"/>
    </source>
</evidence>
<keyword evidence="6" id="KW-0479">Metal-binding</keyword>
<name>A0ABS4IDS4_9BACI</name>
<protein>
    <submittedName>
        <fullName evidence="14">Stage IV sporulation protein FB</fullName>
        <ecNumber evidence="14">3.4.24.-</ecNumber>
    </submittedName>
</protein>
<evidence type="ECO:0000256" key="3">
    <source>
        <dbReference type="ARBA" id="ARBA00007931"/>
    </source>
</evidence>
<evidence type="ECO:0000256" key="1">
    <source>
        <dbReference type="ARBA" id="ARBA00001947"/>
    </source>
</evidence>
<organism evidence="14 15">
    <name type="scientific">Virgibacillus natechei</name>
    <dbReference type="NCBI Taxonomy" id="1216297"/>
    <lineage>
        <taxon>Bacteria</taxon>
        <taxon>Bacillati</taxon>
        <taxon>Bacillota</taxon>
        <taxon>Bacilli</taxon>
        <taxon>Bacillales</taxon>
        <taxon>Bacillaceae</taxon>
        <taxon>Virgibacillus</taxon>
    </lineage>
</organism>
<keyword evidence="10" id="KW-0482">Metalloprotease</keyword>
<feature type="domain" description="Peptidase M50" evidence="13">
    <location>
        <begin position="33"/>
        <end position="105"/>
    </location>
</feature>
<keyword evidence="4" id="KW-0645">Protease</keyword>
<comment type="caution">
    <text evidence="14">The sequence shown here is derived from an EMBL/GenBank/DDBJ whole genome shotgun (WGS) entry which is preliminary data.</text>
</comment>
<evidence type="ECO:0000256" key="10">
    <source>
        <dbReference type="ARBA" id="ARBA00023049"/>
    </source>
</evidence>
<feature type="transmembrane region" description="Helical" evidence="12">
    <location>
        <begin position="16"/>
        <end position="42"/>
    </location>
</feature>
<accession>A0ABS4IDS4</accession>
<feature type="transmembrane region" description="Helical" evidence="12">
    <location>
        <begin position="84"/>
        <end position="105"/>
    </location>
</feature>
<keyword evidence="9 12" id="KW-1133">Transmembrane helix</keyword>
<dbReference type="Proteomes" id="UP001519345">
    <property type="component" value="Unassembled WGS sequence"/>
</dbReference>
<gene>
    <name evidence="14" type="ORF">J2Z83_000889</name>
</gene>
<evidence type="ECO:0000256" key="6">
    <source>
        <dbReference type="ARBA" id="ARBA00022723"/>
    </source>
</evidence>
<evidence type="ECO:0000256" key="8">
    <source>
        <dbReference type="ARBA" id="ARBA00022833"/>
    </source>
</evidence>
<evidence type="ECO:0000256" key="2">
    <source>
        <dbReference type="ARBA" id="ARBA00004141"/>
    </source>
</evidence>
<dbReference type="PANTHER" id="PTHR39188">
    <property type="entry name" value="MEMBRANE-ASSOCIATED ZINC METALLOPROTEASE M50B"/>
    <property type="match status" value="1"/>
</dbReference>
<dbReference type="EC" id="3.4.24.-" evidence="14"/>